<gene>
    <name evidence="8" type="ORF">ACFQRI_19715</name>
</gene>
<keyword evidence="3" id="KW-0731">Sigma factor</keyword>
<dbReference type="InterPro" id="IPR039425">
    <property type="entry name" value="RNA_pol_sigma-70-like"/>
</dbReference>
<keyword evidence="9" id="KW-1185">Reference proteome</keyword>
<feature type="domain" description="RNA polymerase sigma-70 region 4" evidence="7">
    <location>
        <begin position="132"/>
        <end position="179"/>
    </location>
</feature>
<evidence type="ECO:0000259" key="6">
    <source>
        <dbReference type="Pfam" id="PF04542"/>
    </source>
</evidence>
<dbReference type="SUPFAM" id="SSF88659">
    <property type="entry name" value="Sigma3 and sigma4 domains of RNA polymerase sigma factors"/>
    <property type="match status" value="1"/>
</dbReference>
<dbReference type="Gene3D" id="1.10.1740.10">
    <property type="match status" value="1"/>
</dbReference>
<evidence type="ECO:0000259" key="7">
    <source>
        <dbReference type="Pfam" id="PF04545"/>
    </source>
</evidence>
<dbReference type="CDD" id="cd06171">
    <property type="entry name" value="Sigma70_r4"/>
    <property type="match status" value="1"/>
</dbReference>
<dbReference type="Proteomes" id="UP001596504">
    <property type="component" value="Unassembled WGS sequence"/>
</dbReference>
<dbReference type="NCBIfam" id="TIGR02937">
    <property type="entry name" value="sigma70-ECF"/>
    <property type="match status" value="1"/>
</dbReference>
<dbReference type="InterPro" id="IPR013324">
    <property type="entry name" value="RNA_pol_sigma_r3/r4-like"/>
</dbReference>
<feature type="domain" description="RNA polymerase sigma-70 region 2" evidence="6">
    <location>
        <begin position="29"/>
        <end position="96"/>
    </location>
</feature>
<accession>A0ABW2LR59</accession>
<dbReference type="PANTHER" id="PTHR43133:SF52">
    <property type="entry name" value="ECF RNA POLYMERASE SIGMA FACTOR SIGL"/>
    <property type="match status" value="1"/>
</dbReference>
<keyword evidence="5" id="KW-0804">Transcription</keyword>
<dbReference type="Pfam" id="PF04542">
    <property type="entry name" value="Sigma70_r2"/>
    <property type="match status" value="1"/>
</dbReference>
<dbReference type="InterPro" id="IPR036388">
    <property type="entry name" value="WH-like_DNA-bd_sf"/>
</dbReference>
<dbReference type="SUPFAM" id="SSF88946">
    <property type="entry name" value="Sigma2 domain of RNA polymerase sigma factors"/>
    <property type="match status" value="1"/>
</dbReference>
<dbReference type="InterPro" id="IPR014284">
    <property type="entry name" value="RNA_pol_sigma-70_dom"/>
</dbReference>
<name>A0ABW2LR59_9PSEU</name>
<dbReference type="InterPro" id="IPR013325">
    <property type="entry name" value="RNA_pol_sigma_r2"/>
</dbReference>
<reference evidence="9" key="1">
    <citation type="journal article" date="2019" name="Int. J. Syst. Evol. Microbiol.">
        <title>The Global Catalogue of Microorganisms (GCM) 10K type strain sequencing project: providing services to taxonomists for standard genome sequencing and annotation.</title>
        <authorList>
            <consortium name="The Broad Institute Genomics Platform"/>
            <consortium name="The Broad Institute Genome Sequencing Center for Infectious Disease"/>
            <person name="Wu L."/>
            <person name="Ma J."/>
        </authorList>
    </citation>
    <scope>NUCLEOTIDE SEQUENCE [LARGE SCALE GENOMIC DNA]</scope>
    <source>
        <strain evidence="9">WLHS5</strain>
    </source>
</reference>
<evidence type="ECO:0000256" key="1">
    <source>
        <dbReference type="ARBA" id="ARBA00010641"/>
    </source>
</evidence>
<keyword evidence="4" id="KW-0238">DNA-binding</keyword>
<dbReference type="Gene3D" id="1.10.10.10">
    <property type="entry name" value="Winged helix-like DNA-binding domain superfamily/Winged helix DNA-binding domain"/>
    <property type="match status" value="1"/>
</dbReference>
<evidence type="ECO:0000256" key="2">
    <source>
        <dbReference type="ARBA" id="ARBA00023015"/>
    </source>
</evidence>
<keyword evidence="2" id="KW-0805">Transcription regulation</keyword>
<dbReference type="InterPro" id="IPR007627">
    <property type="entry name" value="RNA_pol_sigma70_r2"/>
</dbReference>
<dbReference type="Pfam" id="PF04545">
    <property type="entry name" value="Sigma70_r4"/>
    <property type="match status" value="1"/>
</dbReference>
<comment type="caution">
    <text evidence="8">The sequence shown here is derived from an EMBL/GenBank/DDBJ whole genome shotgun (WGS) entry which is preliminary data.</text>
</comment>
<organism evidence="8 9">
    <name type="scientific">Saccharopolyspora griseoalba</name>
    <dbReference type="NCBI Taxonomy" id="1431848"/>
    <lineage>
        <taxon>Bacteria</taxon>
        <taxon>Bacillati</taxon>
        <taxon>Actinomycetota</taxon>
        <taxon>Actinomycetes</taxon>
        <taxon>Pseudonocardiales</taxon>
        <taxon>Pseudonocardiaceae</taxon>
        <taxon>Saccharopolyspora</taxon>
    </lineage>
</organism>
<dbReference type="RefSeq" id="WP_380670744.1">
    <property type="nucleotide sequence ID" value="NZ_JBHTCJ010000011.1"/>
</dbReference>
<evidence type="ECO:0000256" key="4">
    <source>
        <dbReference type="ARBA" id="ARBA00023125"/>
    </source>
</evidence>
<proteinExistence type="inferred from homology"/>
<protein>
    <submittedName>
        <fullName evidence="8">Sigma-70 family RNA polymerase sigma factor</fullName>
    </submittedName>
</protein>
<evidence type="ECO:0000313" key="8">
    <source>
        <dbReference type="EMBL" id="MFC7343637.1"/>
    </source>
</evidence>
<dbReference type="InterPro" id="IPR007630">
    <property type="entry name" value="RNA_pol_sigma70_r4"/>
</dbReference>
<dbReference type="PANTHER" id="PTHR43133">
    <property type="entry name" value="RNA POLYMERASE ECF-TYPE SIGMA FACTO"/>
    <property type="match status" value="1"/>
</dbReference>
<sequence length="185" mass="20668">MTLAGHPRPAVAARRAGAAHDGERALRALYQEYYLRLLAYTNRILSDPHHAEDIVQETMLRAWQHADALTPDRGSVWGWLTRVAHNIAIDRIRARRARPVEVDESAGTAVAVEHADHAEAVLNRVAIRAMVDRLNPAHRSVVHEVYYNDRTAKRAATALGIPPGTVKSRLHHALRNLRATAEHHP</sequence>
<evidence type="ECO:0000313" key="9">
    <source>
        <dbReference type="Proteomes" id="UP001596504"/>
    </source>
</evidence>
<dbReference type="EMBL" id="JBHTCJ010000011">
    <property type="protein sequence ID" value="MFC7343637.1"/>
    <property type="molecule type" value="Genomic_DNA"/>
</dbReference>
<evidence type="ECO:0000256" key="3">
    <source>
        <dbReference type="ARBA" id="ARBA00023082"/>
    </source>
</evidence>
<evidence type="ECO:0000256" key="5">
    <source>
        <dbReference type="ARBA" id="ARBA00023163"/>
    </source>
</evidence>
<comment type="similarity">
    <text evidence="1">Belongs to the sigma-70 factor family. ECF subfamily.</text>
</comment>